<reference evidence="1 2" key="1">
    <citation type="submission" date="2019-05" db="EMBL/GenBank/DDBJ databases">
        <title>Another draft genome of Portunus trituberculatus and its Hox gene families provides insights of decapod evolution.</title>
        <authorList>
            <person name="Jeong J.-H."/>
            <person name="Song I."/>
            <person name="Kim S."/>
            <person name="Choi T."/>
            <person name="Kim D."/>
            <person name="Ryu S."/>
            <person name="Kim W."/>
        </authorList>
    </citation>
    <scope>NUCLEOTIDE SEQUENCE [LARGE SCALE GENOMIC DNA]</scope>
    <source>
        <tissue evidence="1">Muscle</tissue>
    </source>
</reference>
<proteinExistence type="predicted"/>
<evidence type="ECO:0000313" key="2">
    <source>
        <dbReference type="Proteomes" id="UP000324222"/>
    </source>
</evidence>
<accession>A0A5B7K2U5</accession>
<organism evidence="1 2">
    <name type="scientific">Portunus trituberculatus</name>
    <name type="common">Swimming crab</name>
    <name type="synonym">Neptunus trituberculatus</name>
    <dbReference type="NCBI Taxonomy" id="210409"/>
    <lineage>
        <taxon>Eukaryota</taxon>
        <taxon>Metazoa</taxon>
        <taxon>Ecdysozoa</taxon>
        <taxon>Arthropoda</taxon>
        <taxon>Crustacea</taxon>
        <taxon>Multicrustacea</taxon>
        <taxon>Malacostraca</taxon>
        <taxon>Eumalacostraca</taxon>
        <taxon>Eucarida</taxon>
        <taxon>Decapoda</taxon>
        <taxon>Pleocyemata</taxon>
        <taxon>Brachyura</taxon>
        <taxon>Eubrachyura</taxon>
        <taxon>Portunoidea</taxon>
        <taxon>Portunidae</taxon>
        <taxon>Portuninae</taxon>
        <taxon>Portunus</taxon>
    </lineage>
</organism>
<dbReference type="AlphaFoldDB" id="A0A5B7K2U5"/>
<name>A0A5B7K2U5_PORTR</name>
<dbReference type="EMBL" id="VSRR010133054">
    <property type="protein sequence ID" value="MPD02773.1"/>
    <property type="molecule type" value="Genomic_DNA"/>
</dbReference>
<sequence>MAISAGVQVDILTAFIAWHLKSQHSPTQHSSDGQRGAKTRCAYYCLMAASVIAAYRLDVSNWLVRHHLTISGLRWAPHVAARVNIPHRDMTSWKRNTLENPANYLCDG</sequence>
<gene>
    <name evidence="1" type="ORF">E2C01_098377</name>
</gene>
<comment type="caution">
    <text evidence="1">The sequence shown here is derived from an EMBL/GenBank/DDBJ whole genome shotgun (WGS) entry which is preliminary data.</text>
</comment>
<dbReference type="Proteomes" id="UP000324222">
    <property type="component" value="Unassembled WGS sequence"/>
</dbReference>
<keyword evidence="2" id="KW-1185">Reference proteome</keyword>
<evidence type="ECO:0000313" key="1">
    <source>
        <dbReference type="EMBL" id="MPD02773.1"/>
    </source>
</evidence>
<protein>
    <submittedName>
        <fullName evidence="1">Uncharacterized protein</fullName>
    </submittedName>
</protein>